<keyword evidence="3" id="KW-1185">Reference proteome</keyword>
<evidence type="ECO:0000256" key="1">
    <source>
        <dbReference type="SAM" id="Phobius"/>
    </source>
</evidence>
<protein>
    <submittedName>
        <fullName evidence="2">Uncharacterized protein DUF3955</fullName>
    </submittedName>
</protein>
<keyword evidence="1" id="KW-0812">Transmembrane</keyword>
<dbReference type="AlphaFoldDB" id="A0A3N2DLZ4"/>
<reference evidence="2 3" key="1">
    <citation type="submission" date="2018-11" db="EMBL/GenBank/DDBJ databases">
        <title>Genomic Encyclopedia of Type Strains, Phase IV (KMG-IV): sequencing the most valuable type-strain genomes for metagenomic binning, comparative biology and taxonomic classification.</title>
        <authorList>
            <person name="Goeker M."/>
        </authorList>
    </citation>
    <scope>NUCLEOTIDE SEQUENCE [LARGE SCALE GENOMIC DNA]</scope>
    <source>
        <strain evidence="2 3">DSM 100316</strain>
    </source>
</reference>
<keyword evidence="1" id="KW-1133">Transmembrane helix</keyword>
<dbReference type="EMBL" id="RKHR01000005">
    <property type="protein sequence ID" value="ROS00355.1"/>
    <property type="molecule type" value="Genomic_DNA"/>
</dbReference>
<evidence type="ECO:0000313" key="3">
    <source>
        <dbReference type="Proteomes" id="UP000275394"/>
    </source>
</evidence>
<gene>
    <name evidence="2" type="ORF">EDC56_3006</name>
</gene>
<dbReference type="Proteomes" id="UP000275394">
    <property type="component" value="Unassembled WGS sequence"/>
</dbReference>
<keyword evidence="1" id="KW-0472">Membrane</keyword>
<evidence type="ECO:0000313" key="2">
    <source>
        <dbReference type="EMBL" id="ROS00355.1"/>
    </source>
</evidence>
<organism evidence="2 3">
    <name type="scientific">Sinobacterium caligoides</name>
    <dbReference type="NCBI Taxonomy" id="933926"/>
    <lineage>
        <taxon>Bacteria</taxon>
        <taxon>Pseudomonadati</taxon>
        <taxon>Pseudomonadota</taxon>
        <taxon>Gammaproteobacteria</taxon>
        <taxon>Cellvibrionales</taxon>
        <taxon>Spongiibacteraceae</taxon>
        <taxon>Sinobacterium</taxon>
    </lineage>
</organism>
<feature type="transmembrane region" description="Helical" evidence="1">
    <location>
        <begin position="44"/>
        <end position="65"/>
    </location>
</feature>
<name>A0A3N2DLZ4_9GAMM</name>
<accession>A0A3N2DLZ4</accession>
<dbReference type="RefSeq" id="WP_123713312.1">
    <property type="nucleotide sequence ID" value="NZ_RKHR01000005.1"/>
</dbReference>
<proteinExistence type="predicted"/>
<dbReference type="OrthoDB" id="6402922at2"/>
<feature type="transmembrane region" description="Helical" evidence="1">
    <location>
        <begin position="5"/>
        <end position="24"/>
    </location>
</feature>
<sequence length="73" mass="8231">MNDKFITGSLYIGLLLVAAGVLFISFEEIFYRHIDQNGAIRESIFLPMGTASFVTGFIIIVVFIITKIIKFKK</sequence>
<comment type="caution">
    <text evidence="2">The sequence shown here is derived from an EMBL/GenBank/DDBJ whole genome shotgun (WGS) entry which is preliminary data.</text>
</comment>